<keyword evidence="2" id="KW-0489">Methyltransferase</keyword>
<keyword evidence="5" id="KW-0680">Restriction system</keyword>
<evidence type="ECO:0000313" key="11">
    <source>
        <dbReference type="Proteomes" id="UP000602260"/>
    </source>
</evidence>
<dbReference type="EC" id="2.1.1.-" evidence="8"/>
<dbReference type="GO" id="GO:0015667">
    <property type="term" value="F:site-specific DNA-methyltransferase (cytosine-N4-specific) activity"/>
    <property type="evidence" value="ECO:0007669"/>
    <property type="project" value="UniProtKB-EC"/>
</dbReference>
<dbReference type="AlphaFoldDB" id="A0A8J6IZK0"/>
<dbReference type="InterPro" id="IPR001091">
    <property type="entry name" value="RM_Methyltransferase"/>
</dbReference>
<dbReference type="GO" id="GO:0009307">
    <property type="term" value="P:DNA restriction-modification system"/>
    <property type="evidence" value="ECO:0007669"/>
    <property type="project" value="UniProtKB-KW"/>
</dbReference>
<organism evidence="10 11">
    <name type="scientific">Flintibacter faecis</name>
    <dbReference type="NCBI Taxonomy" id="2763047"/>
    <lineage>
        <taxon>Bacteria</taxon>
        <taxon>Bacillati</taxon>
        <taxon>Bacillota</taxon>
        <taxon>Clostridia</taxon>
        <taxon>Eubacteriales</taxon>
        <taxon>Flintibacter</taxon>
    </lineage>
</organism>
<dbReference type="InterPro" id="IPR017985">
    <property type="entry name" value="MeTrfase_CN4_CS"/>
</dbReference>
<evidence type="ECO:0000256" key="7">
    <source>
        <dbReference type="ARBA" id="ARBA00049120"/>
    </source>
</evidence>
<dbReference type="Pfam" id="PF01555">
    <property type="entry name" value="N6_N4_Mtase"/>
    <property type="match status" value="1"/>
</dbReference>
<dbReference type="PANTHER" id="PTHR13370:SF3">
    <property type="entry name" value="TRNA (GUANINE(10)-N2)-METHYLTRANSFERASE HOMOLOG"/>
    <property type="match status" value="1"/>
</dbReference>
<dbReference type="SUPFAM" id="SSF53335">
    <property type="entry name" value="S-adenosyl-L-methionine-dependent methyltransferases"/>
    <property type="match status" value="1"/>
</dbReference>
<dbReference type="PRINTS" id="PR00508">
    <property type="entry name" value="S21N4MTFRASE"/>
</dbReference>
<dbReference type="GO" id="GO:0032259">
    <property type="term" value="P:methylation"/>
    <property type="evidence" value="ECO:0007669"/>
    <property type="project" value="UniProtKB-KW"/>
</dbReference>
<name>A0A8J6IZK0_9FIRM</name>
<evidence type="ECO:0000256" key="5">
    <source>
        <dbReference type="ARBA" id="ARBA00022747"/>
    </source>
</evidence>
<evidence type="ECO:0000256" key="6">
    <source>
        <dbReference type="ARBA" id="ARBA00023125"/>
    </source>
</evidence>
<comment type="similarity">
    <text evidence="1">Belongs to the N(4)/N(6)-methyltransferase family. N(4) subfamily.</text>
</comment>
<evidence type="ECO:0000256" key="1">
    <source>
        <dbReference type="ARBA" id="ARBA00010203"/>
    </source>
</evidence>
<dbReference type="RefSeq" id="WP_186878665.1">
    <property type="nucleotide sequence ID" value="NZ_JACOPN010000005.1"/>
</dbReference>
<sequence>MIHITDYIKENTGNSPLFVCGDSLKVLEQIPNDSIDCVVTSPPYYMKREYLGGGIGLEKTYQDYIESLLKITAEVYRVLKLTGSFWLNIGDSYKNKQLLNIPHRMAIRMQDEQKWILRNTVIWDKMKGTMSNSKDSLGSEYEPIFHFVKKKSGYYYDSDAVRKKPREAQVKNGAVVSATGVSGVRYKRKIELSTELTEEQRKNAYKALDQVLDRLQKGELADFRMVIKGANQRVTNGNTTRLSGRAKELEEKGFYFLFYNPKGSMISDVWQIIPEDTQGRKLHFAPYPEDLVKTPIVLTCPENGIVLDPFAGTGTTNYVAAMLNRRSIGVDLSSEYLDMAQERCGIFGYINRGEVERYE</sequence>
<reference evidence="10" key="1">
    <citation type="submission" date="2020-08" db="EMBL/GenBank/DDBJ databases">
        <title>Genome public.</title>
        <authorList>
            <person name="Liu C."/>
            <person name="Sun Q."/>
        </authorList>
    </citation>
    <scope>NUCLEOTIDE SEQUENCE</scope>
    <source>
        <strain evidence="10">BX5</strain>
    </source>
</reference>
<dbReference type="InterPro" id="IPR002941">
    <property type="entry name" value="DNA_methylase_N4/N6"/>
</dbReference>
<dbReference type="GO" id="GO:0005737">
    <property type="term" value="C:cytoplasm"/>
    <property type="evidence" value="ECO:0007669"/>
    <property type="project" value="TreeGrafter"/>
</dbReference>
<dbReference type="Gene3D" id="3.40.50.150">
    <property type="entry name" value="Vaccinia Virus protein VP39"/>
    <property type="match status" value="1"/>
</dbReference>
<comment type="caution">
    <text evidence="10">The sequence shown here is derived from an EMBL/GenBank/DDBJ whole genome shotgun (WGS) entry which is preliminary data.</text>
</comment>
<dbReference type="EMBL" id="JACOPN010000005">
    <property type="protein sequence ID" value="MBC5717433.1"/>
    <property type="molecule type" value="Genomic_DNA"/>
</dbReference>
<evidence type="ECO:0000256" key="8">
    <source>
        <dbReference type="RuleBase" id="RU362026"/>
    </source>
</evidence>
<dbReference type="GO" id="GO:0008170">
    <property type="term" value="F:N-methyltransferase activity"/>
    <property type="evidence" value="ECO:0007669"/>
    <property type="project" value="InterPro"/>
</dbReference>
<dbReference type="PANTHER" id="PTHR13370">
    <property type="entry name" value="RNA METHYLASE-RELATED"/>
    <property type="match status" value="1"/>
</dbReference>
<accession>A0A8J6IZK0</accession>
<protein>
    <recommendedName>
        <fullName evidence="8">Methyltransferase</fullName>
        <ecNumber evidence="8">2.1.1.-</ecNumber>
    </recommendedName>
</protein>
<dbReference type="GO" id="GO:0003677">
    <property type="term" value="F:DNA binding"/>
    <property type="evidence" value="ECO:0007669"/>
    <property type="project" value="UniProtKB-KW"/>
</dbReference>
<keyword evidence="11" id="KW-1185">Reference proteome</keyword>
<gene>
    <name evidence="10" type="ORF">H8S55_08890</name>
</gene>
<evidence type="ECO:0000256" key="4">
    <source>
        <dbReference type="ARBA" id="ARBA00022691"/>
    </source>
</evidence>
<dbReference type="PROSITE" id="PS00093">
    <property type="entry name" value="N4_MTASE"/>
    <property type="match status" value="1"/>
</dbReference>
<proteinExistence type="inferred from homology"/>
<keyword evidence="6" id="KW-0238">DNA-binding</keyword>
<evidence type="ECO:0000313" key="10">
    <source>
        <dbReference type="EMBL" id="MBC5717433.1"/>
    </source>
</evidence>
<evidence type="ECO:0000256" key="3">
    <source>
        <dbReference type="ARBA" id="ARBA00022679"/>
    </source>
</evidence>
<evidence type="ECO:0000259" key="9">
    <source>
        <dbReference type="Pfam" id="PF01555"/>
    </source>
</evidence>
<keyword evidence="4" id="KW-0949">S-adenosyl-L-methionine</keyword>
<keyword evidence="3" id="KW-0808">Transferase</keyword>
<dbReference type="Proteomes" id="UP000602260">
    <property type="component" value="Unassembled WGS sequence"/>
</dbReference>
<dbReference type="InterPro" id="IPR029063">
    <property type="entry name" value="SAM-dependent_MTases_sf"/>
</dbReference>
<comment type="catalytic activity">
    <reaction evidence="7">
        <text>a 2'-deoxycytidine in DNA + S-adenosyl-L-methionine = an N(4)-methyl-2'-deoxycytidine in DNA + S-adenosyl-L-homocysteine + H(+)</text>
        <dbReference type="Rhea" id="RHEA:16857"/>
        <dbReference type="Rhea" id="RHEA-COMP:11369"/>
        <dbReference type="Rhea" id="RHEA-COMP:13674"/>
        <dbReference type="ChEBI" id="CHEBI:15378"/>
        <dbReference type="ChEBI" id="CHEBI:57856"/>
        <dbReference type="ChEBI" id="CHEBI:59789"/>
        <dbReference type="ChEBI" id="CHEBI:85452"/>
        <dbReference type="ChEBI" id="CHEBI:137933"/>
        <dbReference type="EC" id="2.1.1.113"/>
    </reaction>
</comment>
<evidence type="ECO:0000256" key="2">
    <source>
        <dbReference type="ARBA" id="ARBA00022603"/>
    </source>
</evidence>
<feature type="domain" description="DNA methylase N-4/N-6" evidence="9">
    <location>
        <begin position="35"/>
        <end position="342"/>
    </location>
</feature>